<dbReference type="EMBL" id="CACSIM010000002">
    <property type="protein sequence ID" value="CAA0095723.1"/>
    <property type="molecule type" value="Genomic_DNA"/>
</dbReference>
<sequence length="145" mass="16368">MDVLTKLKYKIRVGILDLLVQFLALFKLKLGESSSSLLLKMRFQLEIDASLEKQFQDAARKKNASHHWGKIGWSVETAAVQTAEIAAWRDSENAASYYDRVLPAMAGLAERYRHDRRDDSGYALGTVREVERVLIAQAAQITKAD</sequence>
<dbReference type="OrthoDB" id="6121501at2"/>
<proteinExistence type="predicted"/>
<dbReference type="Proteomes" id="UP000435877">
    <property type="component" value="Unassembled WGS sequence"/>
</dbReference>
<evidence type="ECO:0000313" key="4">
    <source>
        <dbReference type="Proteomes" id="UP000439591"/>
    </source>
</evidence>
<dbReference type="RefSeq" id="WP_159268338.1">
    <property type="nucleotide sequence ID" value="NZ_CACSIK010000001.1"/>
</dbReference>
<dbReference type="EMBL" id="CACSIK010000001">
    <property type="protein sequence ID" value="CAA0089091.1"/>
    <property type="molecule type" value="Genomic_DNA"/>
</dbReference>
<organism evidence="1 3">
    <name type="scientific">Zhongshania aliphaticivorans</name>
    <dbReference type="NCBI Taxonomy" id="1470434"/>
    <lineage>
        <taxon>Bacteria</taxon>
        <taxon>Pseudomonadati</taxon>
        <taxon>Pseudomonadota</taxon>
        <taxon>Gammaproteobacteria</taxon>
        <taxon>Cellvibrionales</taxon>
        <taxon>Spongiibacteraceae</taxon>
        <taxon>Zhongshania</taxon>
    </lineage>
</organism>
<evidence type="ECO:0000313" key="1">
    <source>
        <dbReference type="EMBL" id="CAA0089091.1"/>
    </source>
</evidence>
<keyword evidence="3" id="KW-1185">Reference proteome</keyword>
<dbReference type="Proteomes" id="UP000439591">
    <property type="component" value="Unassembled WGS sequence"/>
</dbReference>
<name>A0A5S9NFB6_9GAMM</name>
<evidence type="ECO:0000313" key="2">
    <source>
        <dbReference type="EMBL" id="CAA0095723.1"/>
    </source>
</evidence>
<dbReference type="AlphaFoldDB" id="A0A5S9NFB6"/>
<protein>
    <submittedName>
        <fullName evidence="1">Uncharacterized protein</fullName>
    </submittedName>
</protein>
<accession>A0A5S9NFB6</accession>
<evidence type="ECO:0000313" key="3">
    <source>
        <dbReference type="Proteomes" id="UP000435877"/>
    </source>
</evidence>
<gene>
    <name evidence="1" type="ORF">IHBHHGIJ_01704</name>
    <name evidence="2" type="ORF">KFEGEMFD_01306</name>
</gene>
<reference evidence="3 4" key="1">
    <citation type="submission" date="2019-11" db="EMBL/GenBank/DDBJ databases">
        <authorList>
            <person name="Holert J."/>
        </authorList>
    </citation>
    <scope>NUCLEOTIDE SEQUENCE [LARGE SCALE GENOMIC DNA]</scope>
    <source>
        <strain evidence="2">BC3_2A</strain>
        <strain evidence="1">SB11_1A</strain>
    </source>
</reference>